<evidence type="ECO:0000256" key="2">
    <source>
        <dbReference type="ARBA" id="ARBA00004651"/>
    </source>
</evidence>
<dbReference type="SMART" id="SM00388">
    <property type="entry name" value="HisKA"/>
    <property type="match status" value="1"/>
</dbReference>
<keyword evidence="8" id="KW-0067">ATP-binding</keyword>
<comment type="catalytic activity">
    <reaction evidence="1">
        <text>ATP + protein L-histidine = ADP + protein N-phospho-L-histidine.</text>
        <dbReference type="EC" id="2.7.13.3"/>
    </reaction>
</comment>
<keyword evidence="11" id="KW-0472">Membrane</keyword>
<dbReference type="InterPro" id="IPR005467">
    <property type="entry name" value="His_kinase_dom"/>
</dbReference>
<evidence type="ECO:0000256" key="9">
    <source>
        <dbReference type="ARBA" id="ARBA00023012"/>
    </source>
</evidence>
<dbReference type="EMBL" id="PYHP01000009">
    <property type="protein sequence ID" value="PUA40586.1"/>
    <property type="molecule type" value="Genomic_DNA"/>
</dbReference>
<dbReference type="InterPro" id="IPR050736">
    <property type="entry name" value="Sensor_HK_Regulatory"/>
</dbReference>
<proteinExistence type="predicted"/>
<feature type="transmembrane region" description="Helical" evidence="11">
    <location>
        <begin position="227"/>
        <end position="245"/>
    </location>
</feature>
<dbReference type="SUPFAM" id="SSF47384">
    <property type="entry name" value="Homodimeric domain of signal transducing histidine kinase"/>
    <property type="match status" value="1"/>
</dbReference>
<dbReference type="Proteomes" id="UP000244184">
    <property type="component" value="Unassembled WGS sequence"/>
</dbReference>
<feature type="transmembrane region" description="Helical" evidence="11">
    <location>
        <begin position="289"/>
        <end position="310"/>
    </location>
</feature>
<reference evidence="13 14" key="1">
    <citation type="submission" date="2018-03" db="EMBL/GenBank/DDBJ databases">
        <title>Genome sequence of Paenibacillus elgii strain AC13 an antimicrobial compound producing bacteria.</title>
        <authorList>
            <person name="Kurokawa A.S."/>
            <person name="Araujo J.F."/>
            <person name="Costa R.A."/>
            <person name="Ortega D.B."/>
            <person name="Pires A.S."/>
            <person name="Pappas G.J.Jr."/>
            <person name="Franco O.L."/>
            <person name="Barreto C."/>
            <person name="Magalhaes B.S."/>
            <person name="Kruger R.H."/>
        </authorList>
    </citation>
    <scope>NUCLEOTIDE SEQUENCE [LARGE SCALE GENOMIC DNA]</scope>
    <source>
        <strain evidence="13 14">AC13</strain>
    </source>
</reference>
<dbReference type="FunFam" id="3.30.565.10:FF:000006">
    <property type="entry name" value="Sensor histidine kinase WalK"/>
    <property type="match status" value="1"/>
</dbReference>
<name>A0A2T6G8V0_9BACL</name>
<dbReference type="CDD" id="cd16922">
    <property type="entry name" value="HATPase_EvgS-ArcB-TorS-like"/>
    <property type="match status" value="1"/>
</dbReference>
<evidence type="ECO:0000313" key="13">
    <source>
        <dbReference type="EMBL" id="PUA40586.1"/>
    </source>
</evidence>
<dbReference type="InterPro" id="IPR036890">
    <property type="entry name" value="HATPase_C_sf"/>
</dbReference>
<organism evidence="13 14">
    <name type="scientific">Paenibacillus elgii</name>
    <dbReference type="NCBI Taxonomy" id="189691"/>
    <lineage>
        <taxon>Bacteria</taxon>
        <taxon>Bacillati</taxon>
        <taxon>Bacillota</taxon>
        <taxon>Bacilli</taxon>
        <taxon>Bacillales</taxon>
        <taxon>Paenibacillaceae</taxon>
        <taxon>Paenibacillus</taxon>
    </lineage>
</organism>
<sequence length="731" mass="82123">MVSLYRLDLEAPRSLRMRKITVWLYLFIVTLSLCAAPSARAETSAPAAVRGVLDLSSWRWEQDGLVALNGDWEWYWSRLLTPAELAAGAGSDVLSYTKVPQVWQGQTYQGSKLSGDGYATYRLVIRTADADIGKDVALYMPSVATAYKLWIDGKEAAASGTVGTSRETMTPANVPKPVFFHLSGGKTEIVIQVSNFVQRKGGLWEPIQMGSADAVTFRRELSNALELLIVGSLFTMGLYHLGLFVARRKDRASLYFGCLCLAIGLRTAVTGQTLAARFAPGLPWEWQTHLEYLSVSLGVLMFVLYVAARYPVEMRPGLRRPIIAVLLMYSCFIAITPAWIYTHSMLPFQIAILAIFAYIGCVFVLAFVRKREGAFLNLLAMSVFFITALNDTLFYNQVLSTGDSVQFGMMFYVLMQAVDLSHRFSKSFAHVEKLSSELQRWNESLEGKVRERTEALEMTNASLHEANRELVKMEQSRRHLLSNISHELGTPLTLIQGYIKAVLDRVDEPNRDRYLQLSYDKTLILNRIIGDLFELSKFEAGKIRFDCQFVHPVPFIRALYEKYEWTVKQDGYSFEFIDLTASLPDGQDEEAVAWIDVVRIEQVFVNLLFNARKFTPTDGTIQISVDRVEHSDHGQSAIRVSVQDTGFGIDEEDLPFVFDRFYRGKNSRKNRSAGTGLGLAICKEIMEHHGGTIGVNSRVGSGSTFFFTLPLSNDPLNPFVEGAFREEGPKE</sequence>
<dbReference type="Gene3D" id="3.30.565.10">
    <property type="entry name" value="Histidine kinase-like ATPase, C-terminal domain"/>
    <property type="match status" value="1"/>
</dbReference>
<dbReference type="InterPro" id="IPR011623">
    <property type="entry name" value="7TMR_DISM_rcpt_extracell_dom1"/>
</dbReference>
<dbReference type="GO" id="GO:0005524">
    <property type="term" value="F:ATP binding"/>
    <property type="evidence" value="ECO:0007669"/>
    <property type="project" value="UniProtKB-KW"/>
</dbReference>
<dbReference type="PANTHER" id="PTHR43711">
    <property type="entry name" value="TWO-COMPONENT HISTIDINE KINASE"/>
    <property type="match status" value="1"/>
</dbReference>
<keyword evidence="10" id="KW-0175">Coiled coil</keyword>
<keyword evidence="7 13" id="KW-0418">Kinase</keyword>
<comment type="subcellular location">
    <subcellularLocation>
        <location evidence="2">Cell membrane</location>
        <topology evidence="2">Multi-pass membrane protein</topology>
    </subcellularLocation>
</comment>
<dbReference type="PROSITE" id="PS50109">
    <property type="entry name" value="HIS_KIN"/>
    <property type="match status" value="1"/>
</dbReference>
<dbReference type="SUPFAM" id="SSF49785">
    <property type="entry name" value="Galactose-binding domain-like"/>
    <property type="match status" value="1"/>
</dbReference>
<feature type="transmembrane region" description="Helical" evidence="11">
    <location>
        <begin position="322"/>
        <end position="342"/>
    </location>
</feature>
<dbReference type="Gene3D" id="2.60.120.260">
    <property type="entry name" value="Galactose-binding domain-like"/>
    <property type="match status" value="1"/>
</dbReference>
<evidence type="ECO:0000256" key="3">
    <source>
        <dbReference type="ARBA" id="ARBA00012438"/>
    </source>
</evidence>
<dbReference type="InterPro" id="IPR008979">
    <property type="entry name" value="Galactose-bd-like_sf"/>
</dbReference>
<dbReference type="Pfam" id="PF00512">
    <property type="entry name" value="HisKA"/>
    <property type="match status" value="1"/>
</dbReference>
<evidence type="ECO:0000256" key="10">
    <source>
        <dbReference type="SAM" id="Coils"/>
    </source>
</evidence>
<feature type="transmembrane region" description="Helical" evidence="11">
    <location>
        <begin position="348"/>
        <end position="368"/>
    </location>
</feature>
<keyword evidence="11" id="KW-0812">Transmembrane</keyword>
<feature type="transmembrane region" description="Helical" evidence="11">
    <location>
        <begin position="252"/>
        <end position="269"/>
    </location>
</feature>
<evidence type="ECO:0000256" key="4">
    <source>
        <dbReference type="ARBA" id="ARBA00022553"/>
    </source>
</evidence>
<dbReference type="GO" id="GO:0005886">
    <property type="term" value="C:plasma membrane"/>
    <property type="evidence" value="ECO:0007669"/>
    <property type="project" value="UniProtKB-SubCell"/>
</dbReference>
<keyword evidence="4" id="KW-0597">Phosphoprotein</keyword>
<gene>
    <name evidence="13" type="ORF">C8Z91_03750</name>
</gene>
<evidence type="ECO:0000256" key="11">
    <source>
        <dbReference type="SAM" id="Phobius"/>
    </source>
</evidence>
<evidence type="ECO:0000256" key="7">
    <source>
        <dbReference type="ARBA" id="ARBA00022777"/>
    </source>
</evidence>
<dbReference type="Pfam" id="PF02518">
    <property type="entry name" value="HATPase_c"/>
    <property type="match status" value="1"/>
</dbReference>
<keyword evidence="11" id="KW-1133">Transmembrane helix</keyword>
<evidence type="ECO:0000259" key="12">
    <source>
        <dbReference type="PROSITE" id="PS50109"/>
    </source>
</evidence>
<dbReference type="InterPro" id="IPR036097">
    <property type="entry name" value="HisK_dim/P_sf"/>
</dbReference>
<keyword evidence="6" id="KW-0547">Nucleotide-binding</keyword>
<protein>
    <recommendedName>
        <fullName evidence="3">histidine kinase</fullName>
        <ecNumber evidence="3">2.7.13.3</ecNumber>
    </recommendedName>
</protein>
<dbReference type="CDD" id="cd00082">
    <property type="entry name" value="HisKA"/>
    <property type="match status" value="1"/>
</dbReference>
<dbReference type="Gene3D" id="1.10.287.130">
    <property type="match status" value="1"/>
</dbReference>
<keyword evidence="5" id="KW-0808">Transferase</keyword>
<dbReference type="EC" id="2.7.13.3" evidence="3"/>
<comment type="caution">
    <text evidence="13">The sequence shown here is derived from an EMBL/GenBank/DDBJ whole genome shotgun (WGS) entry which is preliminary data.</text>
</comment>
<evidence type="ECO:0000313" key="14">
    <source>
        <dbReference type="Proteomes" id="UP000244184"/>
    </source>
</evidence>
<evidence type="ECO:0000256" key="5">
    <source>
        <dbReference type="ARBA" id="ARBA00022679"/>
    </source>
</evidence>
<feature type="coiled-coil region" evidence="10">
    <location>
        <begin position="431"/>
        <end position="483"/>
    </location>
</feature>
<accession>A0A2T6G8V0</accession>
<evidence type="ECO:0000256" key="6">
    <source>
        <dbReference type="ARBA" id="ARBA00022741"/>
    </source>
</evidence>
<evidence type="ECO:0000256" key="1">
    <source>
        <dbReference type="ARBA" id="ARBA00000085"/>
    </source>
</evidence>
<dbReference type="SMART" id="SM00387">
    <property type="entry name" value="HATPase_c"/>
    <property type="match status" value="1"/>
</dbReference>
<dbReference type="PRINTS" id="PR00344">
    <property type="entry name" value="BCTRLSENSOR"/>
</dbReference>
<feature type="transmembrane region" description="Helical" evidence="11">
    <location>
        <begin position="375"/>
        <end position="395"/>
    </location>
</feature>
<dbReference type="SUPFAM" id="SSF55874">
    <property type="entry name" value="ATPase domain of HSP90 chaperone/DNA topoisomerase II/histidine kinase"/>
    <property type="match status" value="1"/>
</dbReference>
<evidence type="ECO:0000256" key="8">
    <source>
        <dbReference type="ARBA" id="ARBA00022840"/>
    </source>
</evidence>
<dbReference type="PANTHER" id="PTHR43711:SF1">
    <property type="entry name" value="HISTIDINE KINASE 1"/>
    <property type="match status" value="1"/>
</dbReference>
<dbReference type="AlphaFoldDB" id="A0A2T6G8V0"/>
<dbReference type="Pfam" id="PF07695">
    <property type="entry name" value="7TMR-DISM_7TM"/>
    <property type="match status" value="1"/>
</dbReference>
<dbReference type="InterPro" id="IPR003661">
    <property type="entry name" value="HisK_dim/P_dom"/>
</dbReference>
<dbReference type="InterPro" id="IPR003594">
    <property type="entry name" value="HATPase_dom"/>
</dbReference>
<keyword evidence="9" id="KW-0902">Two-component regulatory system</keyword>
<dbReference type="InterPro" id="IPR004358">
    <property type="entry name" value="Sig_transdc_His_kin-like_C"/>
</dbReference>
<dbReference type="GO" id="GO:0000155">
    <property type="term" value="F:phosphorelay sensor kinase activity"/>
    <property type="evidence" value="ECO:0007669"/>
    <property type="project" value="InterPro"/>
</dbReference>
<feature type="domain" description="Histidine kinase" evidence="12">
    <location>
        <begin position="483"/>
        <end position="713"/>
    </location>
</feature>